<dbReference type="InterPro" id="IPR000835">
    <property type="entry name" value="HTH_MarR-typ"/>
</dbReference>
<dbReference type="PANTHER" id="PTHR33164">
    <property type="entry name" value="TRANSCRIPTIONAL REGULATOR, MARR FAMILY"/>
    <property type="match status" value="1"/>
</dbReference>
<dbReference type="AlphaFoldDB" id="A0A7W0HPD9"/>
<organism evidence="2 3">
    <name type="scientific">Nonomuraea soli</name>
    <dbReference type="NCBI Taxonomy" id="1032476"/>
    <lineage>
        <taxon>Bacteria</taxon>
        <taxon>Bacillati</taxon>
        <taxon>Actinomycetota</taxon>
        <taxon>Actinomycetes</taxon>
        <taxon>Streptosporangiales</taxon>
        <taxon>Streptosporangiaceae</taxon>
        <taxon>Nonomuraea</taxon>
    </lineage>
</organism>
<dbReference type="SMART" id="SM00347">
    <property type="entry name" value="HTH_MARR"/>
    <property type="match status" value="1"/>
</dbReference>
<dbReference type="SUPFAM" id="SSF46785">
    <property type="entry name" value="Winged helix' DNA-binding domain"/>
    <property type="match status" value="1"/>
</dbReference>
<comment type="caution">
    <text evidence="2">The sequence shown here is derived from an EMBL/GenBank/DDBJ whole genome shotgun (WGS) entry which is preliminary data.</text>
</comment>
<keyword evidence="2" id="KW-0238">DNA-binding</keyword>
<dbReference type="PANTHER" id="PTHR33164:SF99">
    <property type="entry name" value="MARR FAMILY REGULATORY PROTEIN"/>
    <property type="match status" value="1"/>
</dbReference>
<dbReference type="PROSITE" id="PS50995">
    <property type="entry name" value="HTH_MARR_2"/>
    <property type="match status" value="1"/>
</dbReference>
<evidence type="ECO:0000313" key="2">
    <source>
        <dbReference type="EMBL" id="MBA2890768.1"/>
    </source>
</evidence>
<dbReference type="InterPro" id="IPR039422">
    <property type="entry name" value="MarR/SlyA-like"/>
</dbReference>
<dbReference type="EMBL" id="JACDUR010000002">
    <property type="protein sequence ID" value="MBA2890768.1"/>
    <property type="molecule type" value="Genomic_DNA"/>
</dbReference>
<keyword evidence="3" id="KW-1185">Reference proteome</keyword>
<evidence type="ECO:0000313" key="3">
    <source>
        <dbReference type="Proteomes" id="UP000530928"/>
    </source>
</evidence>
<dbReference type="RefSeq" id="WP_181609556.1">
    <property type="nucleotide sequence ID" value="NZ_BAABAM010000006.1"/>
</dbReference>
<dbReference type="InterPro" id="IPR036390">
    <property type="entry name" value="WH_DNA-bd_sf"/>
</dbReference>
<dbReference type="GO" id="GO:0003700">
    <property type="term" value="F:DNA-binding transcription factor activity"/>
    <property type="evidence" value="ECO:0007669"/>
    <property type="project" value="InterPro"/>
</dbReference>
<dbReference type="GO" id="GO:0003677">
    <property type="term" value="F:DNA binding"/>
    <property type="evidence" value="ECO:0007669"/>
    <property type="project" value="UniProtKB-KW"/>
</dbReference>
<name>A0A7W0HPD9_9ACTN</name>
<dbReference type="Pfam" id="PF12802">
    <property type="entry name" value="MarR_2"/>
    <property type="match status" value="1"/>
</dbReference>
<sequence>MTRSGPHDQAARDAWAAYRRLQLLVDAEVARDLERDSGLSMADYEVLAAAAGLASAETCVRVGGLAAKLQWAHGRLSRQLGRMERRGLIAREACELDGRGDDVLLTGAGRQAYEEATPGHLASIERHFGRALTGAQLAALVDIERAVAAGSRSTA</sequence>
<dbReference type="InterPro" id="IPR036388">
    <property type="entry name" value="WH-like_DNA-bd_sf"/>
</dbReference>
<reference evidence="2 3" key="1">
    <citation type="submission" date="2020-07" db="EMBL/GenBank/DDBJ databases">
        <title>Genomic Encyclopedia of Type Strains, Phase IV (KMG-IV): sequencing the most valuable type-strain genomes for metagenomic binning, comparative biology and taxonomic classification.</title>
        <authorList>
            <person name="Goeker M."/>
        </authorList>
    </citation>
    <scope>NUCLEOTIDE SEQUENCE [LARGE SCALE GENOMIC DNA]</scope>
    <source>
        <strain evidence="2 3">DSM 45533</strain>
    </source>
</reference>
<feature type="domain" description="HTH marR-type" evidence="1">
    <location>
        <begin position="7"/>
        <end position="149"/>
    </location>
</feature>
<dbReference type="GO" id="GO:0006950">
    <property type="term" value="P:response to stress"/>
    <property type="evidence" value="ECO:0007669"/>
    <property type="project" value="TreeGrafter"/>
</dbReference>
<protein>
    <submittedName>
        <fullName evidence="2">DNA-binding MarR family transcriptional regulator</fullName>
    </submittedName>
</protein>
<accession>A0A7W0HPD9</accession>
<dbReference type="Gene3D" id="1.10.10.10">
    <property type="entry name" value="Winged helix-like DNA-binding domain superfamily/Winged helix DNA-binding domain"/>
    <property type="match status" value="1"/>
</dbReference>
<proteinExistence type="predicted"/>
<evidence type="ECO:0000259" key="1">
    <source>
        <dbReference type="PROSITE" id="PS50995"/>
    </source>
</evidence>
<gene>
    <name evidence="2" type="ORF">HNR30_002109</name>
</gene>
<dbReference type="Proteomes" id="UP000530928">
    <property type="component" value="Unassembled WGS sequence"/>
</dbReference>